<dbReference type="EC" id="1.14.13.84" evidence="2"/>
<keyword evidence="2" id="KW-0560">Oxidoreductase</keyword>
<name>A0A2P4UFN6_9ACTN</name>
<sequence length="529" mass="58326">MAAERRPARADRPDTEVAIIGAGLSGLGMGIALRRAGWDDFVLLERAGDIGGTWRDNTYPGVGVDVPAQAYQFSFALNPGWSRVFAPGAEVRAYLDVLADRYDLRRHVRFGTEIVERAWDADARLWRLAVAGGGEVTARFVVSAIGPFVDPKPVDIPGADTFTGAVLHSARWDDGCDLAGKRVAVVGTGASAVQLVPKLAARAARLDVYQRTPIWVAPKPDLTIPPALMRLYRRAPRVQDAVRRTATRGVELMLIDAVVHHGRAPYLTRGAARLLRALWYRSQVRDPETRRALTPRYGLGCKRPSVSNTYLRTFNRRHVSLVTDAIERITPDGVRTVDGRERTVDALVLATGFRLASDPENFRRTPVRGRDGFDLATAYTDHRLASYEGVSIPGLPNHFMMFGPYGWVGGTWHQLVETTSAHVVRVLTEARRRGADVVEVRPGPTERWTARMRDRLAGSLWSAPDCAAANSYYFDHHGDTPYLRPTSSAQARRASATFPLDDYAYSIPDDPAVSGDVGRARPERAERTA</sequence>
<dbReference type="Gene3D" id="3.50.50.60">
    <property type="entry name" value="FAD/NAD(P)-binding domain"/>
    <property type="match status" value="2"/>
</dbReference>
<dbReference type="SUPFAM" id="SSF51905">
    <property type="entry name" value="FAD/NAD(P)-binding domain"/>
    <property type="match status" value="1"/>
</dbReference>
<dbReference type="InterPro" id="IPR051209">
    <property type="entry name" value="FAD-bind_Monooxygenase_sf"/>
</dbReference>
<dbReference type="Pfam" id="PF13738">
    <property type="entry name" value="Pyr_redox_3"/>
    <property type="match status" value="1"/>
</dbReference>
<feature type="region of interest" description="Disordered" evidence="1">
    <location>
        <begin position="509"/>
        <end position="529"/>
    </location>
</feature>
<evidence type="ECO:0000313" key="3">
    <source>
        <dbReference type="Proteomes" id="UP000242367"/>
    </source>
</evidence>
<dbReference type="EMBL" id="MTBP01000002">
    <property type="protein sequence ID" value="POM23836.1"/>
    <property type="molecule type" value="Genomic_DNA"/>
</dbReference>
<organism evidence="2 3">
    <name type="scientific">Actinomadura rubteroloni</name>
    <dbReference type="NCBI Taxonomy" id="1926885"/>
    <lineage>
        <taxon>Bacteria</taxon>
        <taxon>Bacillati</taxon>
        <taxon>Actinomycetota</taxon>
        <taxon>Actinomycetes</taxon>
        <taxon>Streptosporangiales</taxon>
        <taxon>Thermomonosporaceae</taxon>
        <taxon>Actinomadura</taxon>
    </lineage>
</organism>
<comment type="caution">
    <text evidence="2">The sequence shown here is derived from an EMBL/GenBank/DDBJ whole genome shotgun (WGS) entry which is preliminary data.</text>
</comment>
<dbReference type="GO" id="GO:0033767">
    <property type="term" value="F:4-hydroxyacetophenone monooxygenase activity"/>
    <property type="evidence" value="ECO:0007669"/>
    <property type="project" value="UniProtKB-EC"/>
</dbReference>
<protein>
    <submittedName>
        <fullName evidence="2">4-hydroxyacetophenone monooxygenase</fullName>
        <ecNumber evidence="2">1.14.13.84</ecNumber>
    </submittedName>
</protein>
<dbReference type="InterPro" id="IPR036188">
    <property type="entry name" value="FAD/NAD-bd_sf"/>
</dbReference>
<reference evidence="2 3" key="1">
    <citation type="journal article" date="2017" name="Chemistry">
        <title>Isolation, Biosynthesis and Chemical Modifications of Rubterolones A-F: Rare Tropolone Alkaloids from Actinomadura sp. 5-2.</title>
        <authorList>
            <person name="Guo H."/>
            <person name="Benndorf R."/>
            <person name="Leichnitz D."/>
            <person name="Klassen J.L."/>
            <person name="Vollmers J."/>
            <person name="Gorls H."/>
            <person name="Steinacker M."/>
            <person name="Weigel C."/>
            <person name="Dahse H.M."/>
            <person name="Kaster A.K."/>
            <person name="de Beer Z.W."/>
            <person name="Poulsen M."/>
            <person name="Beemelmanns C."/>
        </authorList>
    </citation>
    <scope>NUCLEOTIDE SEQUENCE [LARGE SCALE GENOMIC DNA]</scope>
    <source>
        <strain evidence="2 3">5-2</strain>
    </source>
</reference>
<proteinExistence type="predicted"/>
<dbReference type="PANTHER" id="PTHR42877:SF4">
    <property type="entry name" value="FAD_NAD(P)-BINDING DOMAIN-CONTAINING PROTEIN-RELATED"/>
    <property type="match status" value="1"/>
</dbReference>
<keyword evidence="3" id="KW-1185">Reference proteome</keyword>
<dbReference type="AlphaFoldDB" id="A0A2P4UFN6"/>
<dbReference type="PANTHER" id="PTHR42877">
    <property type="entry name" value="L-ORNITHINE N(5)-MONOOXYGENASE-RELATED"/>
    <property type="match status" value="1"/>
</dbReference>
<accession>A0A2P4UFN6</accession>
<keyword evidence="2" id="KW-0503">Monooxygenase</keyword>
<dbReference type="Proteomes" id="UP000242367">
    <property type="component" value="Unassembled WGS sequence"/>
</dbReference>
<dbReference type="RefSeq" id="WP_103563035.1">
    <property type="nucleotide sequence ID" value="NZ_MTBP01000002.1"/>
</dbReference>
<evidence type="ECO:0000256" key="1">
    <source>
        <dbReference type="SAM" id="MobiDB-lite"/>
    </source>
</evidence>
<evidence type="ECO:0000313" key="2">
    <source>
        <dbReference type="EMBL" id="POM23836.1"/>
    </source>
</evidence>
<gene>
    <name evidence="2" type="primary">hapE_2</name>
    <name evidence="2" type="ORF">BTM25_24620</name>
</gene>
<feature type="compositionally biased region" description="Basic and acidic residues" evidence="1">
    <location>
        <begin position="518"/>
        <end position="529"/>
    </location>
</feature>